<protein>
    <submittedName>
        <fullName evidence="1">Putative U3 small nucleolar RNA-associated protein 11</fullName>
    </submittedName>
</protein>
<proteinExistence type="predicted"/>
<evidence type="ECO:0000313" key="2">
    <source>
        <dbReference type="Proteomes" id="UP000233837"/>
    </source>
</evidence>
<gene>
    <name evidence="1" type="ORF">MA16_Dca025727</name>
</gene>
<dbReference type="Proteomes" id="UP000233837">
    <property type="component" value="Unassembled WGS sequence"/>
</dbReference>
<accession>A0A2I0XBD3</accession>
<dbReference type="AlphaFoldDB" id="A0A2I0XBD3"/>
<dbReference type="Pfam" id="PF03998">
    <property type="entry name" value="Utp11"/>
    <property type="match status" value="1"/>
</dbReference>
<organism evidence="1 2">
    <name type="scientific">Dendrobium catenatum</name>
    <dbReference type="NCBI Taxonomy" id="906689"/>
    <lineage>
        <taxon>Eukaryota</taxon>
        <taxon>Viridiplantae</taxon>
        <taxon>Streptophyta</taxon>
        <taxon>Embryophyta</taxon>
        <taxon>Tracheophyta</taxon>
        <taxon>Spermatophyta</taxon>
        <taxon>Magnoliopsida</taxon>
        <taxon>Liliopsida</taxon>
        <taxon>Asparagales</taxon>
        <taxon>Orchidaceae</taxon>
        <taxon>Epidendroideae</taxon>
        <taxon>Malaxideae</taxon>
        <taxon>Dendrobiinae</taxon>
        <taxon>Dendrobium</taxon>
    </lineage>
</organism>
<evidence type="ECO:0000313" key="1">
    <source>
        <dbReference type="EMBL" id="PKU85237.1"/>
    </source>
</evidence>
<dbReference type="EMBL" id="KZ501982">
    <property type="protein sequence ID" value="PKU85237.1"/>
    <property type="molecule type" value="Genomic_DNA"/>
</dbReference>
<sequence length="437" mass="49039">MGRIGARLHLWLQLSWKGSIKILFLTTWSNGTLLNPLDCLLYHLGVPPPTGWLKVNVDGALLMSNAGGVGIVIRDSFGKLIVAAGWSLCHWDSVQVQMMTIQYIGKLALDWMFDHKGIIMEELAVDDTNNDKEREMVYKQKKTNFLDLKKLQDCLVVKTNATQTFFTPIFGCVIDQIDKVNPMSNTGEEKTTETNERTLFLSFLLEAEGFRPCQVIKEATRSFCLRSSHGGNDGVAAVRNRRWVGPRVGVFSQTLCVIVEGLKAEGFRLKAKESKKRLTLSLCAQITPQTMVWLRYYLIEEVYRRYQARKKFGLPEKHNDYVVRAKSIHNKEETLHVTAVRIDTEWGLLMASISEGSDMSLLYPPSFNARSSPHLADQLADVCGSVSQPVVVAVETSMEVEEAAQVVEWDEMEEAFDMNAGMPGRSGLLAVSPELND</sequence>
<dbReference type="GO" id="GO:0032040">
    <property type="term" value="C:small-subunit processome"/>
    <property type="evidence" value="ECO:0007669"/>
    <property type="project" value="InterPro"/>
</dbReference>
<reference evidence="1 2" key="2">
    <citation type="journal article" date="2017" name="Nature">
        <title>The Apostasia genome and the evolution of orchids.</title>
        <authorList>
            <person name="Zhang G.Q."/>
            <person name="Liu K.W."/>
            <person name="Li Z."/>
            <person name="Lohaus R."/>
            <person name="Hsiao Y.Y."/>
            <person name="Niu S.C."/>
            <person name="Wang J.Y."/>
            <person name="Lin Y.C."/>
            <person name="Xu Q."/>
            <person name="Chen L.J."/>
            <person name="Yoshida K."/>
            <person name="Fujiwara S."/>
            <person name="Wang Z.W."/>
            <person name="Zhang Y.Q."/>
            <person name="Mitsuda N."/>
            <person name="Wang M."/>
            <person name="Liu G.H."/>
            <person name="Pecoraro L."/>
            <person name="Huang H.X."/>
            <person name="Xiao X.J."/>
            <person name="Lin M."/>
            <person name="Wu X.Y."/>
            <person name="Wu W.L."/>
            <person name="Chen Y.Y."/>
            <person name="Chang S.B."/>
            <person name="Sakamoto S."/>
            <person name="Ohme-Takagi M."/>
            <person name="Yagi M."/>
            <person name="Zeng S.J."/>
            <person name="Shen C.Y."/>
            <person name="Yeh C.M."/>
            <person name="Luo Y.B."/>
            <person name="Tsai W.C."/>
            <person name="Van de Peer Y."/>
            <person name="Liu Z.J."/>
        </authorList>
    </citation>
    <scope>NUCLEOTIDE SEQUENCE [LARGE SCALE GENOMIC DNA]</scope>
    <source>
        <tissue evidence="1">The whole plant</tissue>
    </source>
</reference>
<dbReference type="GO" id="GO:0006364">
    <property type="term" value="P:rRNA processing"/>
    <property type="evidence" value="ECO:0007669"/>
    <property type="project" value="InterPro"/>
</dbReference>
<keyword evidence="2" id="KW-1185">Reference proteome</keyword>
<dbReference type="InterPro" id="IPR007144">
    <property type="entry name" value="SSU_processome_Utp11"/>
</dbReference>
<reference evidence="1 2" key="1">
    <citation type="journal article" date="2016" name="Sci. Rep.">
        <title>The Dendrobium catenatum Lindl. genome sequence provides insights into polysaccharide synthase, floral development and adaptive evolution.</title>
        <authorList>
            <person name="Zhang G.Q."/>
            <person name="Xu Q."/>
            <person name="Bian C."/>
            <person name="Tsai W.C."/>
            <person name="Yeh C.M."/>
            <person name="Liu K.W."/>
            <person name="Yoshida K."/>
            <person name="Zhang L.S."/>
            <person name="Chang S.B."/>
            <person name="Chen F."/>
            <person name="Shi Y."/>
            <person name="Su Y.Y."/>
            <person name="Zhang Y.Q."/>
            <person name="Chen L.J."/>
            <person name="Yin Y."/>
            <person name="Lin M."/>
            <person name="Huang H."/>
            <person name="Deng H."/>
            <person name="Wang Z.W."/>
            <person name="Zhu S.L."/>
            <person name="Zhao X."/>
            <person name="Deng C."/>
            <person name="Niu S.C."/>
            <person name="Huang J."/>
            <person name="Wang M."/>
            <person name="Liu G.H."/>
            <person name="Yang H.J."/>
            <person name="Xiao X.J."/>
            <person name="Hsiao Y.Y."/>
            <person name="Wu W.L."/>
            <person name="Chen Y.Y."/>
            <person name="Mitsuda N."/>
            <person name="Ohme-Takagi M."/>
            <person name="Luo Y.B."/>
            <person name="Van de Peer Y."/>
            <person name="Liu Z.J."/>
        </authorList>
    </citation>
    <scope>NUCLEOTIDE SEQUENCE [LARGE SCALE GENOMIC DNA]</scope>
    <source>
        <tissue evidence="1">The whole plant</tissue>
    </source>
</reference>
<name>A0A2I0XBD3_9ASPA</name>